<evidence type="ECO:0000313" key="2">
    <source>
        <dbReference type="Proteomes" id="UP000827976"/>
    </source>
</evidence>
<keyword evidence="1" id="KW-0328">Glycosyltransferase</keyword>
<proteinExistence type="predicted"/>
<organism evidence="1 2">
    <name type="scientific">Dioscorea alata</name>
    <name type="common">Purple yam</name>
    <dbReference type="NCBI Taxonomy" id="55571"/>
    <lineage>
        <taxon>Eukaryota</taxon>
        <taxon>Viridiplantae</taxon>
        <taxon>Streptophyta</taxon>
        <taxon>Embryophyta</taxon>
        <taxon>Tracheophyta</taxon>
        <taxon>Spermatophyta</taxon>
        <taxon>Magnoliopsida</taxon>
        <taxon>Liliopsida</taxon>
        <taxon>Dioscoreales</taxon>
        <taxon>Dioscoreaceae</taxon>
        <taxon>Dioscorea</taxon>
    </lineage>
</organism>
<accession>A0ACB7TXS3</accession>
<comment type="caution">
    <text evidence="1">The sequence shown here is derived from an EMBL/GenBank/DDBJ whole genome shotgun (WGS) entry which is preliminary data.</text>
</comment>
<dbReference type="Proteomes" id="UP000827976">
    <property type="component" value="Chromosome 19"/>
</dbReference>
<keyword evidence="2" id="KW-1185">Reference proteome</keyword>
<sequence length="463" mass="52602">MDCKPHVMCIPFPVQGHINSMLKLAKLLHSNGFIITFVYDESTYSTMLETSGDHSSLHGSHDFYIQTMEVDKEMKRHFSLASYDNKHLIAFRSLMLKLNDPSSGVPPVTCIISDIVFAFTYEAAAEFHLPHVTFSSLGAFSFMGFLHFKQLLEQELVPLKSESDVSNGYLDMPIDWIPGMKNINLRDLPTMIRTTNPNDIPLNFMNYAFQKVFQTSAIIINTFDELEGDVLEAMAEMLPPIYTVGPLSLISDHCSSFWKEDMNCLEWLDGKQPNSVIYVSFGSFAELTKDQLIEFAWGLVYSEHDFLWIIRQGLVKGNQENDVALPQEILREIMNGRGLISSWCRQEKVLSHPSIAGFLTHSGWNSTMESIGVGLPMLCWPYYGDQTTNCHYVCKEWGIGMEIEHDVNREKVASLIKELMSGKKGKEMKEKALEWKECAFRAVREGGSSFLNVAKLVKEVLRK</sequence>
<evidence type="ECO:0000313" key="1">
    <source>
        <dbReference type="EMBL" id="KAH7652802.1"/>
    </source>
</evidence>
<dbReference type="EMBL" id="CM037029">
    <property type="protein sequence ID" value="KAH7652802.1"/>
    <property type="molecule type" value="Genomic_DNA"/>
</dbReference>
<name>A0ACB7TXS3_DIOAL</name>
<reference evidence="2" key="1">
    <citation type="journal article" date="2022" name="Nat. Commun.">
        <title>Chromosome evolution and the genetic basis of agronomically important traits in greater yam.</title>
        <authorList>
            <person name="Bredeson J.V."/>
            <person name="Lyons J.B."/>
            <person name="Oniyinde I.O."/>
            <person name="Okereke N.R."/>
            <person name="Kolade O."/>
            <person name="Nnabue I."/>
            <person name="Nwadili C.O."/>
            <person name="Hribova E."/>
            <person name="Parker M."/>
            <person name="Nwogha J."/>
            <person name="Shu S."/>
            <person name="Carlson J."/>
            <person name="Kariba R."/>
            <person name="Muthemba S."/>
            <person name="Knop K."/>
            <person name="Barton G.J."/>
            <person name="Sherwood A.V."/>
            <person name="Lopez-Montes A."/>
            <person name="Asiedu R."/>
            <person name="Jamnadass R."/>
            <person name="Muchugi A."/>
            <person name="Goodstein D."/>
            <person name="Egesi C.N."/>
            <person name="Featherston J."/>
            <person name="Asfaw A."/>
            <person name="Simpson G.G."/>
            <person name="Dolezel J."/>
            <person name="Hendre P.S."/>
            <person name="Van Deynze A."/>
            <person name="Kumar P.L."/>
            <person name="Obidiegwu J.E."/>
            <person name="Bhattacharjee R."/>
            <person name="Rokhsar D.S."/>
        </authorList>
    </citation>
    <scope>NUCLEOTIDE SEQUENCE [LARGE SCALE GENOMIC DNA]</scope>
    <source>
        <strain evidence="2">cv. TDa95/00328</strain>
    </source>
</reference>
<dbReference type="EC" id="2.4.1.324" evidence="1"/>
<keyword evidence="1" id="KW-0808">Transferase</keyword>
<gene>
    <name evidence="1" type="ORF">IHE45_19G041000</name>
</gene>
<protein>
    <submittedName>
        <fullName evidence="1">UDP-glucuronosyl/UDP-glucosyltransferase protein</fullName>
        <ecNumber evidence="1">2.4.1.324</ecNumber>
    </submittedName>
</protein>